<name>A0A8J6E2I2_9EUKA</name>
<sequence>MDIVCKIRFYVLDGTQEKLIMGTKDLRSLGFLSNEGFHMSFRSEKRANKEEANDEFLANNEYLCVIEEELNAIAARNSTVAEEGISSIHIPKSEIQGKLRKKERKFMVPGIGPRLLRLISLITGAEFPGALPPPCDWTCQLRPTSDSVLLLPLTPDFTSPHRPSPSPCAERFPVSL</sequence>
<evidence type="ECO:0000313" key="2">
    <source>
        <dbReference type="Proteomes" id="UP000717585"/>
    </source>
</evidence>
<dbReference type="Proteomes" id="UP000717585">
    <property type="component" value="Unassembled WGS sequence"/>
</dbReference>
<proteinExistence type="predicted"/>
<gene>
    <name evidence="1" type="ORF">J8273_0820</name>
</gene>
<dbReference type="AlphaFoldDB" id="A0A8J6E2I2"/>
<keyword evidence="2" id="KW-1185">Reference proteome</keyword>
<accession>A0A8J6E2I2</accession>
<reference evidence="1" key="1">
    <citation type="submission" date="2021-05" db="EMBL/GenBank/DDBJ databases">
        <title>A free-living protist that lacks canonical eukaryotic 1 DNA replication and segregation systems.</title>
        <authorList>
            <person name="Salas-Leiva D.E."/>
            <person name="Tromer E.C."/>
            <person name="Curtis B.A."/>
            <person name="Jerlstrom-Hultqvist J."/>
            <person name="Kolisko M."/>
            <person name="Yi Z."/>
            <person name="Salas-Leiva J.S."/>
            <person name="Gallot-Lavallee L."/>
            <person name="Kops G.J.P.L."/>
            <person name="Archibald J.M."/>
            <person name="Simpson A.G.B."/>
            <person name="Roger A.J."/>
        </authorList>
    </citation>
    <scope>NUCLEOTIDE SEQUENCE</scope>
    <source>
        <strain evidence="1">BICM</strain>
    </source>
</reference>
<organism evidence="1 2">
    <name type="scientific">Carpediemonas membranifera</name>
    <dbReference type="NCBI Taxonomy" id="201153"/>
    <lineage>
        <taxon>Eukaryota</taxon>
        <taxon>Metamonada</taxon>
        <taxon>Carpediemonas-like organisms</taxon>
        <taxon>Carpediemonas</taxon>
    </lineage>
</organism>
<dbReference type="EMBL" id="JAHDYR010000001">
    <property type="protein sequence ID" value="KAG9397689.1"/>
    <property type="molecule type" value="Genomic_DNA"/>
</dbReference>
<evidence type="ECO:0000313" key="1">
    <source>
        <dbReference type="EMBL" id="KAG9397689.1"/>
    </source>
</evidence>
<comment type="caution">
    <text evidence="1">The sequence shown here is derived from an EMBL/GenBank/DDBJ whole genome shotgun (WGS) entry which is preliminary data.</text>
</comment>
<protein>
    <submittedName>
        <fullName evidence="1">Uncharacterized protein</fullName>
    </submittedName>
</protein>